<reference evidence="2 3" key="1">
    <citation type="submission" date="2012-05" db="EMBL/GenBank/DDBJ databases">
        <authorList>
            <person name="Weinstock G."/>
            <person name="Sodergren E."/>
            <person name="Lobos E.A."/>
            <person name="Fulton L."/>
            <person name="Fulton R."/>
            <person name="Courtney L."/>
            <person name="Fronick C."/>
            <person name="O'Laughlin M."/>
            <person name="Godfrey J."/>
            <person name="Wilson R.M."/>
            <person name="Miner T."/>
            <person name="Farmer C."/>
            <person name="Delehaunty K."/>
            <person name="Cordes M."/>
            <person name="Minx P."/>
            <person name="Tomlinson C."/>
            <person name="Chen J."/>
            <person name="Wollam A."/>
            <person name="Pepin K.H."/>
            <person name="Bhonagiri V."/>
            <person name="Zhang X."/>
            <person name="Suruliraj S."/>
            <person name="Warren W."/>
            <person name="Mitreva M."/>
            <person name="Mardis E.R."/>
            <person name="Wilson R.K."/>
        </authorList>
    </citation>
    <scope>NUCLEOTIDE SEQUENCE [LARGE SCALE GENOMIC DNA]</scope>
    <source>
        <strain evidence="2 3">F0055</strain>
    </source>
</reference>
<dbReference type="PATRIC" id="fig|1127699.3.peg.892"/>
<dbReference type="EMBL" id="AMEP01000065">
    <property type="protein sequence ID" value="EKY01611.1"/>
    <property type="molecule type" value="Genomic_DNA"/>
</dbReference>
<dbReference type="AlphaFoldDB" id="L1NE46"/>
<accession>L1NE46</accession>
<evidence type="ECO:0000313" key="2">
    <source>
        <dbReference type="EMBL" id="EKY01611.1"/>
    </source>
</evidence>
<proteinExistence type="predicted"/>
<evidence type="ECO:0000259" key="1">
    <source>
        <dbReference type="Pfam" id="PF09992"/>
    </source>
</evidence>
<dbReference type="OrthoDB" id="9809781at2"/>
<dbReference type="PANTHER" id="PTHR40446:SF2">
    <property type="entry name" value="N-ACETYLGLUCOSAMINE-1-PHOSPHODIESTER ALPHA-N-ACETYLGLUCOSAMINIDASE"/>
    <property type="match status" value="1"/>
</dbReference>
<sequence length="348" mass="37798">MNNKLLNTAVLSLLVFCLHSCGDAKNNEYIWEWPDKKPDTEKKETLPEGWTSVTSLGTLPASIRVYKSPDMLVGKKAIAYVAIADAAKTKFDVLGDVAYSDDAKGYGGKALHTPKAFYDTSHANIIINAGLFFYDNNKKFYHSQNLVVRDGKMLAPNQNYFSKDWVTLWYPTLGAFCKMKDGSFKTTWTYYNNNDKVNYCYPAPAENDIKKTPLAVPSASFPTGGKALDATTAIGGVSVLLHEGVVKNTYRFEMLDVAAESNQPRTAIGVTKDNRLVLFVCEGRNQTPGVAGLTTADVAEVMKAIGCVEALNLDGGGSTCMLVNGKEVIKGSDGKQRSVLTAIGLSAQ</sequence>
<evidence type="ECO:0000313" key="3">
    <source>
        <dbReference type="Proteomes" id="UP000010433"/>
    </source>
</evidence>
<dbReference type="RefSeq" id="WP_009162182.1">
    <property type="nucleotide sequence ID" value="NZ_KB290984.1"/>
</dbReference>
<dbReference type="Pfam" id="PF09992">
    <property type="entry name" value="NAGPA"/>
    <property type="match status" value="1"/>
</dbReference>
<organism evidence="2 3">
    <name type="scientific">Hoylesella saccharolytica F0055</name>
    <dbReference type="NCBI Taxonomy" id="1127699"/>
    <lineage>
        <taxon>Bacteria</taxon>
        <taxon>Pseudomonadati</taxon>
        <taxon>Bacteroidota</taxon>
        <taxon>Bacteroidia</taxon>
        <taxon>Bacteroidales</taxon>
        <taxon>Prevotellaceae</taxon>
        <taxon>Hoylesella</taxon>
    </lineage>
</organism>
<name>L1NE46_9BACT</name>
<dbReference type="InterPro" id="IPR018711">
    <property type="entry name" value="NAGPA"/>
</dbReference>
<dbReference type="STRING" id="1127699.HMPREF9151_00968"/>
<protein>
    <recommendedName>
        <fullName evidence="1">Phosphodiester glycosidase domain-containing protein</fullName>
    </recommendedName>
</protein>
<feature type="domain" description="Phosphodiester glycosidase" evidence="1">
    <location>
        <begin position="122"/>
        <end position="345"/>
    </location>
</feature>
<dbReference type="Proteomes" id="UP000010433">
    <property type="component" value="Unassembled WGS sequence"/>
</dbReference>
<gene>
    <name evidence="2" type="ORF">HMPREF9151_00968</name>
</gene>
<keyword evidence="3" id="KW-1185">Reference proteome</keyword>
<dbReference type="HOGENOM" id="CLU_808119_0_0_10"/>
<comment type="caution">
    <text evidence="2">The sequence shown here is derived from an EMBL/GenBank/DDBJ whole genome shotgun (WGS) entry which is preliminary data.</text>
</comment>
<dbReference type="PANTHER" id="PTHR40446">
    <property type="entry name" value="N-ACETYLGLUCOSAMINE-1-PHOSPHODIESTER ALPHA-N-ACETYLGLUCOSAMINIDASE"/>
    <property type="match status" value="1"/>
</dbReference>